<evidence type="ECO:0000313" key="3">
    <source>
        <dbReference type="Proteomes" id="UP000314294"/>
    </source>
</evidence>
<comment type="caution">
    <text evidence="2">The sequence shown here is derived from an EMBL/GenBank/DDBJ whole genome shotgun (WGS) entry which is preliminary data.</text>
</comment>
<protein>
    <submittedName>
        <fullName evidence="2">Uncharacterized protein</fullName>
    </submittedName>
</protein>
<reference evidence="2 3" key="1">
    <citation type="submission" date="2019-03" db="EMBL/GenBank/DDBJ databases">
        <title>First draft genome of Liparis tanakae, snailfish: a comprehensive survey of snailfish specific genes.</title>
        <authorList>
            <person name="Kim W."/>
            <person name="Song I."/>
            <person name="Jeong J.-H."/>
            <person name="Kim D."/>
            <person name="Kim S."/>
            <person name="Ryu S."/>
            <person name="Song J.Y."/>
            <person name="Lee S.K."/>
        </authorList>
    </citation>
    <scope>NUCLEOTIDE SEQUENCE [LARGE SCALE GENOMIC DNA]</scope>
    <source>
        <tissue evidence="2">Muscle</tissue>
    </source>
</reference>
<evidence type="ECO:0000256" key="1">
    <source>
        <dbReference type="SAM" id="MobiDB-lite"/>
    </source>
</evidence>
<dbReference type="EMBL" id="SRLO01000104">
    <property type="protein sequence ID" value="TNN75380.1"/>
    <property type="molecule type" value="Genomic_DNA"/>
</dbReference>
<keyword evidence="3" id="KW-1185">Reference proteome</keyword>
<feature type="region of interest" description="Disordered" evidence="1">
    <location>
        <begin position="1"/>
        <end position="29"/>
    </location>
</feature>
<sequence>MGKSGGQSEEHYRGENKKGDTGGEMRKDEDIKCGRIYEMRVEENKGQWRQERREFVACGHLFFPGLKGEACGLGPPNPIPTKALEVGQRAFKRV</sequence>
<feature type="compositionally biased region" description="Basic and acidic residues" evidence="1">
    <location>
        <begin position="8"/>
        <end position="29"/>
    </location>
</feature>
<dbReference type="Proteomes" id="UP000314294">
    <property type="component" value="Unassembled WGS sequence"/>
</dbReference>
<proteinExistence type="predicted"/>
<dbReference type="AlphaFoldDB" id="A0A4Z2IBV9"/>
<organism evidence="2 3">
    <name type="scientific">Liparis tanakae</name>
    <name type="common">Tanaka's snailfish</name>
    <dbReference type="NCBI Taxonomy" id="230148"/>
    <lineage>
        <taxon>Eukaryota</taxon>
        <taxon>Metazoa</taxon>
        <taxon>Chordata</taxon>
        <taxon>Craniata</taxon>
        <taxon>Vertebrata</taxon>
        <taxon>Euteleostomi</taxon>
        <taxon>Actinopterygii</taxon>
        <taxon>Neopterygii</taxon>
        <taxon>Teleostei</taxon>
        <taxon>Neoteleostei</taxon>
        <taxon>Acanthomorphata</taxon>
        <taxon>Eupercaria</taxon>
        <taxon>Perciformes</taxon>
        <taxon>Cottioidei</taxon>
        <taxon>Cottales</taxon>
        <taxon>Liparidae</taxon>
        <taxon>Liparis</taxon>
    </lineage>
</organism>
<name>A0A4Z2IBV9_9TELE</name>
<accession>A0A4Z2IBV9</accession>
<gene>
    <name evidence="2" type="ORF">EYF80_014427</name>
</gene>
<evidence type="ECO:0000313" key="2">
    <source>
        <dbReference type="EMBL" id="TNN75380.1"/>
    </source>
</evidence>